<dbReference type="Proteomes" id="UP000604066">
    <property type="component" value="Unassembled WGS sequence"/>
</dbReference>
<keyword evidence="3 6" id="KW-0812">Transmembrane</keyword>
<reference evidence="7 8" key="1">
    <citation type="submission" date="2020-07" db="EMBL/GenBank/DDBJ databases">
        <title>Genomic Encyclopedia of Type Strains, Phase III (KMG-III): the genomes of soil and plant-associated and newly described type strains.</title>
        <authorList>
            <person name="Whitman W."/>
        </authorList>
    </citation>
    <scope>NUCLEOTIDE SEQUENCE [LARGE SCALE GENOMIC DNA]</scope>
    <source>
        <strain evidence="7 8">DSM 11255</strain>
    </source>
</reference>
<keyword evidence="8" id="KW-1185">Reference proteome</keyword>
<evidence type="ECO:0000256" key="3">
    <source>
        <dbReference type="ARBA" id="ARBA00022692"/>
    </source>
</evidence>
<protein>
    <recommendedName>
        <fullName evidence="9">ATP synthase I chain</fullName>
    </recommendedName>
</protein>
<evidence type="ECO:0000256" key="5">
    <source>
        <dbReference type="ARBA" id="ARBA00023136"/>
    </source>
</evidence>
<sequence>MKKKIVIVFSGAFFIAITYFLYRLNQPSLALGFALGGLVGFINLLAISLTVWLGGKIGRGKGLVLISYYLRLILLAILIFFIVRKGVGEIIGFLLGFSFIKLSLLGLGLPGGGGE</sequence>
<evidence type="ECO:0000256" key="1">
    <source>
        <dbReference type="ARBA" id="ARBA00004651"/>
    </source>
</evidence>
<keyword evidence="4 6" id="KW-1133">Transmembrane helix</keyword>
<dbReference type="EMBL" id="JACCBS010000002">
    <property type="protein sequence ID" value="NYE57712.1"/>
    <property type="molecule type" value="Genomic_DNA"/>
</dbReference>
<proteinExistence type="predicted"/>
<evidence type="ECO:0000256" key="2">
    <source>
        <dbReference type="ARBA" id="ARBA00022475"/>
    </source>
</evidence>
<organism evidence="7 8">
    <name type="scientific">Carboxydothermus ferrireducens DSM 11255</name>
    <dbReference type="NCBI Taxonomy" id="1119529"/>
    <lineage>
        <taxon>Bacteria</taxon>
        <taxon>Bacillati</taxon>
        <taxon>Bacillota</taxon>
        <taxon>Clostridia</taxon>
        <taxon>Thermoanaerobacterales</taxon>
        <taxon>Thermoanaerobacteraceae</taxon>
        <taxon>Carboxydothermus</taxon>
    </lineage>
</organism>
<dbReference type="InterPro" id="IPR005598">
    <property type="entry name" value="ATP_synth_I"/>
</dbReference>
<evidence type="ECO:0008006" key="9">
    <source>
        <dbReference type="Google" id="ProtNLM"/>
    </source>
</evidence>
<dbReference type="RefSeq" id="WP_028052267.1">
    <property type="nucleotide sequence ID" value="NZ_ATYG01000017.1"/>
</dbReference>
<comment type="subcellular location">
    <subcellularLocation>
        <location evidence="1">Cell membrane</location>
        <topology evidence="1">Multi-pass membrane protein</topology>
    </subcellularLocation>
</comment>
<accession>A0ABX2RAU7</accession>
<keyword evidence="2" id="KW-1003">Cell membrane</keyword>
<keyword evidence="5 6" id="KW-0472">Membrane</keyword>
<gene>
    <name evidence="7" type="ORF">HDG70_001427</name>
</gene>
<dbReference type="Pfam" id="PF03899">
    <property type="entry name" value="ATP-synt_I"/>
    <property type="match status" value="1"/>
</dbReference>
<evidence type="ECO:0000256" key="6">
    <source>
        <dbReference type="SAM" id="Phobius"/>
    </source>
</evidence>
<comment type="caution">
    <text evidence="7">The sequence shown here is derived from an EMBL/GenBank/DDBJ whole genome shotgun (WGS) entry which is preliminary data.</text>
</comment>
<feature type="transmembrane region" description="Helical" evidence="6">
    <location>
        <begin position="28"/>
        <end position="53"/>
    </location>
</feature>
<feature type="transmembrane region" description="Helical" evidence="6">
    <location>
        <begin position="65"/>
        <end position="84"/>
    </location>
</feature>
<evidence type="ECO:0000313" key="8">
    <source>
        <dbReference type="Proteomes" id="UP000604066"/>
    </source>
</evidence>
<evidence type="ECO:0000313" key="7">
    <source>
        <dbReference type="EMBL" id="NYE57712.1"/>
    </source>
</evidence>
<evidence type="ECO:0000256" key="4">
    <source>
        <dbReference type="ARBA" id="ARBA00022989"/>
    </source>
</evidence>
<feature type="transmembrane region" description="Helical" evidence="6">
    <location>
        <begin position="5"/>
        <end position="22"/>
    </location>
</feature>
<feature type="transmembrane region" description="Helical" evidence="6">
    <location>
        <begin position="90"/>
        <end position="109"/>
    </location>
</feature>
<name>A0ABX2RAU7_9THEO</name>